<keyword evidence="1" id="KW-0812">Transmembrane</keyword>
<comment type="caution">
    <text evidence="2">The sequence shown here is derived from an EMBL/GenBank/DDBJ whole genome shotgun (WGS) entry which is preliminary data.</text>
</comment>
<reference evidence="2" key="1">
    <citation type="submission" date="2024-02" db="EMBL/GenBank/DDBJ databases">
        <authorList>
            <consortium name="ELIXIR-Norway"/>
            <consortium name="Elixir Norway"/>
        </authorList>
    </citation>
    <scope>NUCLEOTIDE SEQUENCE</scope>
</reference>
<evidence type="ECO:0000313" key="3">
    <source>
        <dbReference type="Proteomes" id="UP001497444"/>
    </source>
</evidence>
<evidence type="ECO:0000313" key="2">
    <source>
        <dbReference type="EMBL" id="CAK9250845.1"/>
    </source>
</evidence>
<keyword evidence="1" id="KW-1133">Transmembrane helix</keyword>
<name>A0ABP0VCZ6_9BRYO</name>
<accession>A0ABP0VCZ6</accession>
<proteinExistence type="predicted"/>
<sequence length="68" mass="6356">MLVGGLVGGNVAGVVVVDSVVVVGVVVVVVVRVDVVITGGNVLVLKVGPGPGAPVGNVGNVLGSCVLG</sequence>
<keyword evidence="1" id="KW-0472">Membrane</keyword>
<feature type="transmembrane region" description="Helical" evidence="1">
    <location>
        <begin position="12"/>
        <end position="31"/>
    </location>
</feature>
<protein>
    <submittedName>
        <fullName evidence="2">Uncharacterized protein</fullName>
    </submittedName>
</protein>
<keyword evidence="3" id="KW-1185">Reference proteome</keyword>
<dbReference type="Proteomes" id="UP001497444">
    <property type="component" value="Unassembled WGS sequence"/>
</dbReference>
<organism evidence="2 3">
    <name type="scientific">Sphagnum jensenii</name>
    <dbReference type="NCBI Taxonomy" id="128206"/>
    <lineage>
        <taxon>Eukaryota</taxon>
        <taxon>Viridiplantae</taxon>
        <taxon>Streptophyta</taxon>
        <taxon>Embryophyta</taxon>
        <taxon>Bryophyta</taxon>
        <taxon>Sphagnophytina</taxon>
        <taxon>Sphagnopsida</taxon>
        <taxon>Sphagnales</taxon>
        <taxon>Sphagnaceae</taxon>
        <taxon>Sphagnum</taxon>
    </lineage>
</organism>
<evidence type="ECO:0000256" key="1">
    <source>
        <dbReference type="SAM" id="Phobius"/>
    </source>
</evidence>
<gene>
    <name evidence="2" type="ORF">CSSPJE1EN1_LOCUS26223</name>
</gene>
<dbReference type="EMBL" id="CAXAQS010000254">
    <property type="protein sequence ID" value="CAK9250845.1"/>
    <property type="molecule type" value="Genomic_DNA"/>
</dbReference>